<dbReference type="EMBL" id="JABTCN010000144">
    <property type="protein sequence ID" value="MBA8777741.1"/>
    <property type="molecule type" value="Genomic_DNA"/>
</dbReference>
<dbReference type="AlphaFoldDB" id="A0A9X0TPL1"/>
<evidence type="ECO:0000313" key="1">
    <source>
        <dbReference type="EMBL" id="MBA8777741.1"/>
    </source>
</evidence>
<organism evidence="1 2">
    <name type="scientific">Staphylococcus coagulans</name>
    <dbReference type="NCBI Taxonomy" id="74706"/>
    <lineage>
        <taxon>Bacteria</taxon>
        <taxon>Bacillati</taxon>
        <taxon>Bacillota</taxon>
        <taxon>Bacilli</taxon>
        <taxon>Bacillales</taxon>
        <taxon>Staphylococcaceae</taxon>
        <taxon>Staphylococcus</taxon>
    </lineage>
</organism>
<gene>
    <name evidence="1" type="ORF">HR081_12830</name>
</gene>
<feature type="non-terminal residue" evidence="1">
    <location>
        <position position="39"/>
    </location>
</feature>
<comment type="caution">
    <text evidence="1">The sequence shown here is derived from an EMBL/GenBank/DDBJ whole genome shotgun (WGS) entry which is preliminary data.</text>
</comment>
<protein>
    <submittedName>
        <fullName evidence="1">ImmA/IrrE family metallo-endopeptidase</fullName>
    </submittedName>
</protein>
<sequence>MENIRRKTNKIRNKHKELGFKNILEDIEKSIEEFGIKVL</sequence>
<proteinExistence type="predicted"/>
<reference evidence="1 2" key="1">
    <citation type="journal article" date="2020" name="Access Microbiol">
        <title>Isolation and genome sequencing of Staphylococcus schleiferi subspecies coagulans from Antarctic seals.</title>
        <authorList>
            <person name="Foster G."/>
            <person name="Robb A."/>
            <person name="Paterson G.K."/>
        </authorList>
    </citation>
    <scope>NUCLEOTIDE SEQUENCE [LARGE SCALE GENOMIC DNA]</scope>
    <source>
        <strain evidence="1 2">M615/02/4</strain>
    </source>
</reference>
<evidence type="ECO:0000313" key="2">
    <source>
        <dbReference type="Proteomes" id="UP000524893"/>
    </source>
</evidence>
<dbReference type="Proteomes" id="UP000524893">
    <property type="component" value="Unassembled WGS sequence"/>
</dbReference>
<accession>A0A9X0TPL1</accession>
<name>A0A9X0TPL1_9STAP</name>